<organism evidence="10 11">
    <name type="scientific">Ligilactobacillus equi DSM 15833 = JCM 10991</name>
    <dbReference type="NCBI Taxonomy" id="1423740"/>
    <lineage>
        <taxon>Bacteria</taxon>
        <taxon>Bacillati</taxon>
        <taxon>Bacillota</taxon>
        <taxon>Bacilli</taxon>
        <taxon>Lactobacillales</taxon>
        <taxon>Lactobacillaceae</taxon>
        <taxon>Ligilactobacillus</taxon>
    </lineage>
</organism>
<evidence type="ECO:0000256" key="6">
    <source>
        <dbReference type="PROSITE-ProRule" id="PRU00169"/>
    </source>
</evidence>
<dbReference type="PANTHER" id="PTHR48111">
    <property type="entry name" value="REGULATOR OF RPOS"/>
    <property type="match status" value="1"/>
</dbReference>
<feature type="domain" description="OmpR/PhoB-type" evidence="9">
    <location>
        <begin position="125"/>
        <end position="222"/>
    </location>
</feature>
<dbReference type="GO" id="GO:0032993">
    <property type="term" value="C:protein-DNA complex"/>
    <property type="evidence" value="ECO:0007669"/>
    <property type="project" value="TreeGrafter"/>
</dbReference>
<dbReference type="SUPFAM" id="SSF46894">
    <property type="entry name" value="C-terminal effector domain of the bipartite response regulators"/>
    <property type="match status" value="1"/>
</dbReference>
<dbReference type="Gene3D" id="1.10.10.10">
    <property type="entry name" value="Winged helix-like DNA-binding domain superfamily/Winged helix DNA-binding domain"/>
    <property type="match status" value="1"/>
</dbReference>
<evidence type="ECO:0000256" key="3">
    <source>
        <dbReference type="ARBA" id="ARBA00023015"/>
    </source>
</evidence>
<dbReference type="InterPro" id="IPR011006">
    <property type="entry name" value="CheY-like_superfamily"/>
</dbReference>
<dbReference type="STRING" id="1423740.FC36_GL001277"/>
<dbReference type="Pfam" id="PF00072">
    <property type="entry name" value="Response_reg"/>
    <property type="match status" value="1"/>
</dbReference>
<dbReference type="GO" id="GO:0000976">
    <property type="term" value="F:transcription cis-regulatory region binding"/>
    <property type="evidence" value="ECO:0007669"/>
    <property type="project" value="TreeGrafter"/>
</dbReference>
<dbReference type="Gene3D" id="3.40.50.2300">
    <property type="match status" value="1"/>
</dbReference>
<evidence type="ECO:0000259" key="8">
    <source>
        <dbReference type="PROSITE" id="PS50110"/>
    </source>
</evidence>
<dbReference type="GO" id="GO:0006355">
    <property type="term" value="P:regulation of DNA-templated transcription"/>
    <property type="evidence" value="ECO:0007669"/>
    <property type="project" value="InterPro"/>
</dbReference>
<dbReference type="InterPro" id="IPR039420">
    <property type="entry name" value="WalR-like"/>
</dbReference>
<dbReference type="InterPro" id="IPR001789">
    <property type="entry name" value="Sig_transdc_resp-reg_receiver"/>
</dbReference>
<gene>
    <name evidence="10" type="ORF">FC36_GL001277</name>
</gene>
<dbReference type="EMBL" id="AZFH01000027">
    <property type="protein sequence ID" value="KRL82052.1"/>
    <property type="molecule type" value="Genomic_DNA"/>
</dbReference>
<dbReference type="SMART" id="SM00862">
    <property type="entry name" value="Trans_reg_C"/>
    <property type="match status" value="1"/>
</dbReference>
<dbReference type="SMART" id="SM00448">
    <property type="entry name" value="REC"/>
    <property type="match status" value="1"/>
</dbReference>
<dbReference type="PROSITE" id="PS50110">
    <property type="entry name" value="RESPONSE_REGULATORY"/>
    <property type="match status" value="1"/>
</dbReference>
<dbReference type="PANTHER" id="PTHR48111:SF22">
    <property type="entry name" value="REGULATOR OF RPOS"/>
    <property type="match status" value="1"/>
</dbReference>
<keyword evidence="3" id="KW-0805">Transcription regulation</keyword>
<dbReference type="SUPFAM" id="SSF52172">
    <property type="entry name" value="CheY-like"/>
    <property type="match status" value="1"/>
</dbReference>
<evidence type="ECO:0000256" key="7">
    <source>
        <dbReference type="PROSITE-ProRule" id="PRU01091"/>
    </source>
</evidence>
<reference evidence="10 11" key="1">
    <citation type="journal article" date="2015" name="Genome Announc.">
        <title>Expanding the biotechnology potential of lactobacilli through comparative genomics of 213 strains and associated genera.</title>
        <authorList>
            <person name="Sun Z."/>
            <person name="Harris H.M."/>
            <person name="McCann A."/>
            <person name="Guo C."/>
            <person name="Argimon S."/>
            <person name="Zhang W."/>
            <person name="Yang X."/>
            <person name="Jeffery I.B."/>
            <person name="Cooney J.C."/>
            <person name="Kagawa T.F."/>
            <person name="Liu W."/>
            <person name="Song Y."/>
            <person name="Salvetti E."/>
            <person name="Wrobel A."/>
            <person name="Rasinkangas P."/>
            <person name="Parkhill J."/>
            <person name="Rea M.C."/>
            <person name="O'Sullivan O."/>
            <person name="Ritari J."/>
            <person name="Douillard F.P."/>
            <person name="Paul Ross R."/>
            <person name="Yang R."/>
            <person name="Briner A.E."/>
            <person name="Felis G.E."/>
            <person name="de Vos W.M."/>
            <person name="Barrangou R."/>
            <person name="Klaenhammer T.R."/>
            <person name="Caufield P.W."/>
            <person name="Cui Y."/>
            <person name="Zhang H."/>
            <person name="O'Toole P.W."/>
        </authorList>
    </citation>
    <scope>NUCLEOTIDE SEQUENCE [LARGE SCALE GENOMIC DNA]</scope>
    <source>
        <strain evidence="10 11">DSM 15833</strain>
    </source>
</reference>
<evidence type="ECO:0000256" key="5">
    <source>
        <dbReference type="ARBA" id="ARBA00023163"/>
    </source>
</evidence>
<dbReference type="CDD" id="cd00383">
    <property type="entry name" value="trans_reg_C"/>
    <property type="match status" value="1"/>
</dbReference>
<proteinExistence type="predicted"/>
<keyword evidence="1 6" id="KW-0597">Phosphoprotein</keyword>
<dbReference type="InterPro" id="IPR016032">
    <property type="entry name" value="Sig_transdc_resp-reg_C-effctor"/>
</dbReference>
<comment type="caution">
    <text evidence="10">The sequence shown here is derived from an EMBL/GenBank/DDBJ whole genome shotgun (WGS) entry which is preliminary data.</text>
</comment>
<dbReference type="InterPro" id="IPR001867">
    <property type="entry name" value="OmpR/PhoB-type_DNA-bd"/>
</dbReference>
<evidence type="ECO:0000313" key="10">
    <source>
        <dbReference type="EMBL" id="KRL82052.1"/>
    </source>
</evidence>
<dbReference type="GO" id="GO:0000156">
    <property type="term" value="F:phosphorelay response regulator activity"/>
    <property type="evidence" value="ECO:0007669"/>
    <property type="project" value="TreeGrafter"/>
</dbReference>
<dbReference type="RefSeq" id="WP_023859699.1">
    <property type="nucleotide sequence ID" value="NZ_AZFH01000027.1"/>
</dbReference>
<dbReference type="Pfam" id="PF00486">
    <property type="entry name" value="Trans_reg_C"/>
    <property type="match status" value="1"/>
</dbReference>
<keyword evidence="2" id="KW-0902">Two-component regulatory system</keyword>
<feature type="DNA-binding region" description="OmpR/PhoB-type" evidence="7">
    <location>
        <begin position="125"/>
        <end position="222"/>
    </location>
</feature>
<evidence type="ECO:0000256" key="1">
    <source>
        <dbReference type="ARBA" id="ARBA00022553"/>
    </source>
</evidence>
<accession>A0A0R1TQ07</accession>
<name>A0A0R1TQ07_9LACO</name>
<dbReference type="Proteomes" id="UP000051048">
    <property type="component" value="Unassembled WGS sequence"/>
</dbReference>
<feature type="modified residue" description="4-aspartylphosphate" evidence="6">
    <location>
        <position position="51"/>
    </location>
</feature>
<dbReference type="AlphaFoldDB" id="A0A0R1TQ07"/>
<dbReference type="PATRIC" id="fig|1423740.3.peg.1376"/>
<evidence type="ECO:0000256" key="4">
    <source>
        <dbReference type="ARBA" id="ARBA00023125"/>
    </source>
</evidence>
<keyword evidence="5" id="KW-0804">Transcription</keyword>
<dbReference type="OrthoDB" id="9790442at2"/>
<evidence type="ECO:0000256" key="2">
    <source>
        <dbReference type="ARBA" id="ARBA00023012"/>
    </source>
</evidence>
<evidence type="ECO:0000313" key="11">
    <source>
        <dbReference type="Proteomes" id="UP000051048"/>
    </source>
</evidence>
<keyword evidence="4 7" id="KW-0238">DNA-binding</keyword>
<dbReference type="GO" id="GO:0005829">
    <property type="term" value="C:cytosol"/>
    <property type="evidence" value="ECO:0007669"/>
    <property type="project" value="TreeGrafter"/>
</dbReference>
<dbReference type="Gene3D" id="6.10.250.690">
    <property type="match status" value="1"/>
</dbReference>
<dbReference type="PROSITE" id="PS51755">
    <property type="entry name" value="OMPR_PHOB"/>
    <property type="match status" value="1"/>
</dbReference>
<evidence type="ECO:0000259" key="9">
    <source>
        <dbReference type="PROSITE" id="PS51755"/>
    </source>
</evidence>
<feature type="domain" description="Response regulatory" evidence="8">
    <location>
        <begin position="2"/>
        <end position="116"/>
    </location>
</feature>
<protein>
    <submittedName>
        <fullName evidence="10">DNA-binding response regulator</fullName>
    </submittedName>
</protein>
<sequence length="224" mass="25095">MKILLAEDEEQLSRVLKVALTKNGHEVEIADNGQLAVELSQKSAYDVIILDIMMPIKTGLEALKEIRATGNKTHVIMLTAMAEVDDRVNGLDAGADDYLTKPFSLKELLARLRSMERRVDDRFTASVLEYGNMKLDVHEQELVSHNSIRLAGKEAKLLEFLMLNPEKELSSQQIEQHVWEEDNAADAQTVWIYISYLRQKLAAISAKVEISGQKGGSFTLKKVG</sequence>
<dbReference type="InterPro" id="IPR036388">
    <property type="entry name" value="WH-like_DNA-bd_sf"/>
</dbReference>